<dbReference type="RefSeq" id="WP_368846521.1">
    <property type="nucleotide sequence ID" value="NZ_CP194411.1"/>
</dbReference>
<dbReference type="InterPro" id="IPR045229">
    <property type="entry name" value="TPP_enz"/>
</dbReference>
<sequence>MKLSDYVMQFLVEHGAPVVFMLPGGGCMHLVDSLGHTQGLRYVPCLHEQAAAIAAESYAQNTGGIGAALVTTGPGGTNAVTGLAAAWIDSTPVLFFSGQVKRSDRLGTSGVRQLGSQEVDIVPVVQSLTKYAVTVMEPLDIRYELEKAYHLAMTGRRGPVWLDIPLDVQAAEIDERLLRGYTPPQEASGSLTEEELLEVQRLLEAAKRPVLLVGNGARAGGEESLRRFMEKTGIPVLLTWKSIDLLAHDDAQYYGCPGGMGHRAANFILQNADCLFILGSRLDSSLTAWNHKNFAPRAKKIMLDIDVHEIDKMQMDITLKLIADIKEALPQLAARSYAMEAALADWLGYCRRMKEKYPAVSAEMYAEKDFVNAHCFIEALSEALTKDDVLVPESSGSAGEITYQALRVKKGQRVRNAAGLGSMGFGVPYAIGACLAADGRRTVLVDGDGAFQLNIQELATIALHRLPIKIFLWMNGGYASIMGTQRNYFDGAYVAANRESGLAIPDVGAVAAAYGFQVFRMEHAAEMKPCIAEALAAEGPVLVLVRTSPMETASPRAKSEKLPNGSMVSKPLEDMWPYLPPEEVAANMMAGKEVEI</sequence>
<gene>
    <name evidence="7" type="ORF">QCO44_03965</name>
</gene>
<dbReference type="InterPro" id="IPR012001">
    <property type="entry name" value="Thiamin_PyroP_enz_TPP-bd_dom"/>
</dbReference>
<evidence type="ECO:0000256" key="2">
    <source>
        <dbReference type="ARBA" id="ARBA00023052"/>
    </source>
</evidence>
<proteinExistence type="inferred from homology"/>
<dbReference type="InterPro" id="IPR029035">
    <property type="entry name" value="DHS-like_NAD/FAD-binding_dom"/>
</dbReference>
<evidence type="ECO:0000256" key="1">
    <source>
        <dbReference type="ARBA" id="ARBA00007812"/>
    </source>
</evidence>
<dbReference type="CDD" id="cd00568">
    <property type="entry name" value="TPP_enzymes"/>
    <property type="match status" value="1"/>
</dbReference>
<dbReference type="Pfam" id="PF02776">
    <property type="entry name" value="TPP_enzyme_N"/>
    <property type="match status" value="1"/>
</dbReference>
<evidence type="ECO:0000313" key="7">
    <source>
        <dbReference type="EMBL" id="MEX5284800.1"/>
    </source>
</evidence>
<accession>A0ABV3X4R7</accession>
<evidence type="ECO:0000259" key="4">
    <source>
        <dbReference type="Pfam" id="PF00205"/>
    </source>
</evidence>
<dbReference type="InterPro" id="IPR029061">
    <property type="entry name" value="THDP-binding"/>
</dbReference>
<keyword evidence="8" id="KW-1185">Reference proteome</keyword>
<comment type="similarity">
    <text evidence="1 3">Belongs to the TPP enzyme family.</text>
</comment>
<evidence type="ECO:0000259" key="5">
    <source>
        <dbReference type="Pfam" id="PF02775"/>
    </source>
</evidence>
<dbReference type="Pfam" id="PF02775">
    <property type="entry name" value="TPP_enzyme_C"/>
    <property type="match status" value="1"/>
</dbReference>
<dbReference type="EMBL" id="JARVLH010000002">
    <property type="protein sequence ID" value="MEX5284800.1"/>
    <property type="molecule type" value="Genomic_DNA"/>
</dbReference>
<evidence type="ECO:0000259" key="6">
    <source>
        <dbReference type="Pfam" id="PF02776"/>
    </source>
</evidence>
<evidence type="ECO:0000256" key="3">
    <source>
        <dbReference type="RuleBase" id="RU362132"/>
    </source>
</evidence>
<dbReference type="PANTHER" id="PTHR18968:SF142">
    <property type="entry name" value="ACETOLACTATE SYNTHASE"/>
    <property type="match status" value="1"/>
</dbReference>
<dbReference type="SUPFAM" id="SSF52518">
    <property type="entry name" value="Thiamin diphosphate-binding fold (THDP-binding)"/>
    <property type="match status" value="2"/>
</dbReference>
<organism evidence="7 8">
    <name type="scientific">Selenomonas sputigena</name>
    <dbReference type="NCBI Taxonomy" id="69823"/>
    <lineage>
        <taxon>Bacteria</taxon>
        <taxon>Bacillati</taxon>
        <taxon>Bacillota</taxon>
        <taxon>Negativicutes</taxon>
        <taxon>Selenomonadales</taxon>
        <taxon>Selenomonadaceae</taxon>
        <taxon>Selenomonas</taxon>
    </lineage>
</organism>
<dbReference type="Proteomes" id="UP001559623">
    <property type="component" value="Unassembled WGS sequence"/>
</dbReference>
<dbReference type="PANTHER" id="PTHR18968">
    <property type="entry name" value="THIAMINE PYROPHOSPHATE ENZYMES"/>
    <property type="match status" value="1"/>
</dbReference>
<reference evidence="7 8" key="1">
    <citation type="submission" date="2023-04" db="EMBL/GenBank/DDBJ databases">
        <title>Genome Sequence of Selenomonas sputigena ATCC 33150.</title>
        <authorList>
            <person name="Miller D.P."/>
            <person name="Anvari S."/>
            <person name="Polson S.W."/>
            <person name="Macdonald M."/>
            <person name="Mcdowell J.V."/>
        </authorList>
    </citation>
    <scope>NUCLEOTIDE SEQUENCE [LARGE SCALE GENOMIC DNA]</scope>
    <source>
        <strain evidence="7 8">ATCC 33150</strain>
    </source>
</reference>
<feature type="domain" description="Thiamine pyrophosphate enzyme TPP-binding" evidence="5">
    <location>
        <begin position="396"/>
        <end position="543"/>
    </location>
</feature>
<name>A0ABV3X4R7_9FIRM</name>
<feature type="domain" description="Thiamine pyrophosphate enzyme central" evidence="4">
    <location>
        <begin position="199"/>
        <end position="332"/>
    </location>
</feature>
<comment type="caution">
    <text evidence="7">The sequence shown here is derived from an EMBL/GenBank/DDBJ whole genome shotgun (WGS) entry which is preliminary data.</text>
</comment>
<dbReference type="Pfam" id="PF00205">
    <property type="entry name" value="TPP_enzyme_M"/>
    <property type="match status" value="1"/>
</dbReference>
<protein>
    <submittedName>
        <fullName evidence="7">Thiamine pyrophosphate-binding protein</fullName>
    </submittedName>
</protein>
<evidence type="ECO:0000313" key="8">
    <source>
        <dbReference type="Proteomes" id="UP001559623"/>
    </source>
</evidence>
<dbReference type="CDD" id="cd07035">
    <property type="entry name" value="TPP_PYR_POX_like"/>
    <property type="match status" value="1"/>
</dbReference>
<dbReference type="Gene3D" id="3.40.50.1220">
    <property type="entry name" value="TPP-binding domain"/>
    <property type="match status" value="1"/>
</dbReference>
<dbReference type="InterPro" id="IPR012000">
    <property type="entry name" value="Thiamin_PyroP_enz_cen_dom"/>
</dbReference>
<keyword evidence="2 3" id="KW-0786">Thiamine pyrophosphate</keyword>
<feature type="domain" description="Thiamine pyrophosphate enzyme N-terminal TPP-binding" evidence="6">
    <location>
        <begin position="1"/>
        <end position="120"/>
    </location>
</feature>
<dbReference type="SUPFAM" id="SSF52467">
    <property type="entry name" value="DHS-like NAD/FAD-binding domain"/>
    <property type="match status" value="1"/>
</dbReference>
<dbReference type="Gene3D" id="3.40.50.970">
    <property type="match status" value="2"/>
</dbReference>
<dbReference type="InterPro" id="IPR011766">
    <property type="entry name" value="TPP_enzyme_TPP-bd"/>
</dbReference>